<organism evidence="1 2">
    <name type="scientific">Ohtaekwangia koreensis</name>
    <dbReference type="NCBI Taxonomy" id="688867"/>
    <lineage>
        <taxon>Bacteria</taxon>
        <taxon>Pseudomonadati</taxon>
        <taxon>Bacteroidota</taxon>
        <taxon>Cytophagia</taxon>
        <taxon>Cytophagales</taxon>
        <taxon>Fulvivirgaceae</taxon>
        <taxon>Ohtaekwangia</taxon>
    </lineage>
</organism>
<evidence type="ECO:0000313" key="2">
    <source>
        <dbReference type="Proteomes" id="UP000190961"/>
    </source>
</evidence>
<dbReference type="RefSeq" id="WP_079688121.1">
    <property type="nucleotide sequence ID" value="NZ_FUZU01000002.1"/>
</dbReference>
<sequence length="431" mass="48706">MEHMKTGRYALLSIVFILFFAHCKEELANNVRHQVLENDKSLLQTLTPAEQYAYLTHHLDVLRNGILSQVEDGAFRSLLYREVEKRFDGDYNVLLNVLAERSPSLFETFAASRYTEPGAFSVSLEAFTNIPDSTTMISLYPQIYIPEYEQLKAKGLLNSNPTLVSYSGDEELTRWSGVRINAMGEPEEVTVDEEYVRSHEVWVVSLSESYHGGAIVYLPKEAEPESDATRASICLVAGYCQSSNTAWNHGKLRNFKLKCDLDNILSGANDLSDHSYSTFSSRINPFNGSRHDPQWIGDPDHRLLKKANPTYCYSAFNKMFFEDWRTAGSNPPNNQGMRGNLVFYVFFEYDNWPARLKPQSVSIAEYGLKGDGSWGMITTKLDIMYRSSQKALASGVMDSSPVCDGKVCGNTRHPCVHRIETSCFEAQFSTE</sequence>
<dbReference type="Proteomes" id="UP000190961">
    <property type="component" value="Unassembled WGS sequence"/>
</dbReference>
<dbReference type="EMBL" id="FUZU01000002">
    <property type="protein sequence ID" value="SKC77617.1"/>
    <property type="molecule type" value="Genomic_DNA"/>
</dbReference>
<dbReference type="AlphaFoldDB" id="A0A1T5LNN9"/>
<protein>
    <submittedName>
        <fullName evidence="1">Uncharacterized protein</fullName>
    </submittedName>
</protein>
<reference evidence="1 2" key="1">
    <citation type="submission" date="2017-02" db="EMBL/GenBank/DDBJ databases">
        <authorList>
            <person name="Peterson S.W."/>
        </authorList>
    </citation>
    <scope>NUCLEOTIDE SEQUENCE [LARGE SCALE GENOMIC DNA]</scope>
    <source>
        <strain evidence="1 2">DSM 25262</strain>
    </source>
</reference>
<dbReference type="STRING" id="688867.SAMN05660236_3612"/>
<proteinExistence type="predicted"/>
<evidence type="ECO:0000313" key="1">
    <source>
        <dbReference type="EMBL" id="SKC77617.1"/>
    </source>
</evidence>
<gene>
    <name evidence="1" type="ORF">SAMN05660236_3612</name>
</gene>
<keyword evidence="2" id="KW-1185">Reference proteome</keyword>
<name>A0A1T5LNN9_9BACT</name>
<accession>A0A1T5LNN9</accession>
<dbReference type="OrthoDB" id="1445468at2"/>